<dbReference type="PIRSF" id="PIRSF001434">
    <property type="entry name" value="CGS"/>
    <property type="match status" value="1"/>
</dbReference>
<comment type="cofactor">
    <cofactor evidence="1 5">
        <name>pyridoxal 5'-phosphate</name>
        <dbReference type="ChEBI" id="CHEBI:597326"/>
    </cofactor>
</comment>
<evidence type="ECO:0000256" key="1">
    <source>
        <dbReference type="ARBA" id="ARBA00001933"/>
    </source>
</evidence>
<dbReference type="PROSITE" id="PS00868">
    <property type="entry name" value="CYS_MET_METAB_PP"/>
    <property type="match status" value="1"/>
</dbReference>
<dbReference type="InterPro" id="IPR015422">
    <property type="entry name" value="PyrdxlP-dep_Trfase_small"/>
</dbReference>
<comment type="caution">
    <text evidence="6">The sequence shown here is derived from an EMBL/GenBank/DDBJ whole genome shotgun (WGS) entry which is preliminary data.</text>
</comment>
<dbReference type="Gene3D" id="3.90.1150.10">
    <property type="entry name" value="Aspartate Aminotransferase, domain 1"/>
    <property type="match status" value="1"/>
</dbReference>
<dbReference type="InterPro" id="IPR054542">
    <property type="entry name" value="Cys_met_metab_PP"/>
</dbReference>
<organism evidence="6 7">
    <name type="scientific">Companilactobacillus mishanensis</name>
    <dbReference type="NCBI Taxonomy" id="2486008"/>
    <lineage>
        <taxon>Bacteria</taxon>
        <taxon>Bacillati</taxon>
        <taxon>Bacillota</taxon>
        <taxon>Bacilli</taxon>
        <taxon>Lactobacillales</taxon>
        <taxon>Lactobacillaceae</taxon>
        <taxon>Companilactobacillus</taxon>
    </lineage>
</organism>
<evidence type="ECO:0000256" key="2">
    <source>
        <dbReference type="ARBA" id="ARBA00009077"/>
    </source>
</evidence>
<feature type="modified residue" description="N6-(pyridoxal phosphate)lysine" evidence="4">
    <location>
        <position position="196"/>
    </location>
</feature>
<evidence type="ECO:0000256" key="3">
    <source>
        <dbReference type="ARBA" id="ARBA00022898"/>
    </source>
</evidence>
<dbReference type="InterPro" id="IPR015424">
    <property type="entry name" value="PyrdxlP-dep_Trfase"/>
</dbReference>
<dbReference type="GO" id="GO:0019346">
    <property type="term" value="P:transsulfuration"/>
    <property type="evidence" value="ECO:0007669"/>
    <property type="project" value="InterPro"/>
</dbReference>
<dbReference type="AlphaFoldDB" id="A0A5P0ZJK6"/>
<keyword evidence="3 4" id="KW-0663">Pyridoxal phosphate</keyword>
<dbReference type="InterPro" id="IPR015421">
    <property type="entry name" value="PyrdxlP-dep_Trfase_major"/>
</dbReference>
<gene>
    <name evidence="6" type="ORF">FHL02_09355</name>
</gene>
<sequence>MSEFDTTLIHGGGVDDNNTGAVNVPIYNSSTYKYPELLGQVRWDYARSGNPTRESVERLMAHLEDGSGAYAFSSGMAAIHAVFSIFKPGDHVIIGKNIYGGTFRLINEYLKDYGIKFTSIDTRDLDSLEKCIQANTKAIYFETLTNPLLQFSDVKSIGKIAKKHGLLTIVDNTFLTPYLQKPLTMGADLVVHSATKYLSGHSDLMAGVVVAKDKEVGDKIYQAQNTMGATLSPQDSNLLQRGIKTLSVRMDRHIENVKHVIEFLKSDPKVAKIYYPGCDGDANFDNIKDQCAGFGGVLSFELQPGLDVKGFINHLQLFTLAVSLGAVESLAEVPAFMSHFEIPKETRLQIGIKDELVRLSVGIEDYRDLIKDLEQALKFA</sequence>
<dbReference type="GO" id="GO:0030170">
    <property type="term" value="F:pyridoxal phosphate binding"/>
    <property type="evidence" value="ECO:0007669"/>
    <property type="project" value="InterPro"/>
</dbReference>
<dbReference type="GO" id="GO:0009086">
    <property type="term" value="P:methionine biosynthetic process"/>
    <property type="evidence" value="ECO:0007669"/>
    <property type="project" value="UniProtKB-ARBA"/>
</dbReference>
<evidence type="ECO:0000256" key="5">
    <source>
        <dbReference type="RuleBase" id="RU362118"/>
    </source>
</evidence>
<reference evidence="6 7" key="1">
    <citation type="journal article" date="2019" name="Syst. Appl. Microbiol.">
        <title>Polyphasic characterization of two novel Lactobacillus spp. isolated from blown salami packages: Description of Lactobacillus halodurans sp. nov. and Lactobacillus salsicarnum sp. nov.</title>
        <authorList>
            <person name="Schuster J.A."/>
            <person name="Klingl A."/>
            <person name="Vogel R.F."/>
            <person name="Ehrmann M.A."/>
        </authorList>
    </citation>
    <scope>NUCLEOTIDE SEQUENCE [LARGE SCALE GENOMIC DNA]</scope>
    <source>
        <strain evidence="6 7">TMW 1.2118</strain>
    </source>
</reference>
<name>A0A5P0ZJK6_9LACO</name>
<keyword evidence="6" id="KW-0808">Transferase</keyword>
<proteinExistence type="inferred from homology"/>
<dbReference type="EMBL" id="VDFM01000013">
    <property type="protein sequence ID" value="MQS53228.1"/>
    <property type="molecule type" value="Genomic_DNA"/>
</dbReference>
<dbReference type="CDD" id="cd00614">
    <property type="entry name" value="CGS_like"/>
    <property type="match status" value="1"/>
</dbReference>
<dbReference type="RefSeq" id="WP_153383732.1">
    <property type="nucleotide sequence ID" value="NZ_VDFM01000013.1"/>
</dbReference>
<dbReference type="FunFam" id="3.40.640.10:FF:000009">
    <property type="entry name" value="Cystathionine gamma-synthase homolog"/>
    <property type="match status" value="1"/>
</dbReference>
<dbReference type="Proteomes" id="UP000380386">
    <property type="component" value="Unassembled WGS sequence"/>
</dbReference>
<dbReference type="PANTHER" id="PTHR11808">
    <property type="entry name" value="TRANS-SULFURATION ENZYME FAMILY MEMBER"/>
    <property type="match status" value="1"/>
</dbReference>
<dbReference type="FunFam" id="3.90.1150.10:FF:000033">
    <property type="entry name" value="Cystathionine gamma-synthase"/>
    <property type="match status" value="1"/>
</dbReference>
<dbReference type="InterPro" id="IPR000277">
    <property type="entry name" value="Cys/Met-Metab_PyrdxlP-dep_enz"/>
</dbReference>
<protein>
    <submittedName>
        <fullName evidence="6">PLP-dependent transferase</fullName>
    </submittedName>
</protein>
<accession>A0A5P0ZJK6</accession>
<dbReference type="OrthoDB" id="9780685at2"/>
<dbReference type="GO" id="GO:0016846">
    <property type="term" value="F:carbon-sulfur lyase activity"/>
    <property type="evidence" value="ECO:0007669"/>
    <property type="project" value="TreeGrafter"/>
</dbReference>
<evidence type="ECO:0000313" key="7">
    <source>
        <dbReference type="Proteomes" id="UP000380386"/>
    </source>
</evidence>
<dbReference type="SUPFAM" id="SSF53383">
    <property type="entry name" value="PLP-dependent transferases"/>
    <property type="match status" value="1"/>
</dbReference>
<dbReference type="GO" id="GO:0005737">
    <property type="term" value="C:cytoplasm"/>
    <property type="evidence" value="ECO:0007669"/>
    <property type="project" value="TreeGrafter"/>
</dbReference>
<comment type="similarity">
    <text evidence="2 5">Belongs to the trans-sulfuration enzymes family.</text>
</comment>
<dbReference type="Pfam" id="PF01053">
    <property type="entry name" value="Cys_Met_Meta_PP"/>
    <property type="match status" value="1"/>
</dbReference>
<evidence type="ECO:0000256" key="4">
    <source>
        <dbReference type="PIRSR" id="PIRSR001434-2"/>
    </source>
</evidence>
<dbReference type="GO" id="GO:0016740">
    <property type="term" value="F:transferase activity"/>
    <property type="evidence" value="ECO:0007669"/>
    <property type="project" value="UniProtKB-KW"/>
</dbReference>
<evidence type="ECO:0000313" key="6">
    <source>
        <dbReference type="EMBL" id="MQS53228.1"/>
    </source>
</evidence>
<dbReference type="Gene3D" id="3.40.640.10">
    <property type="entry name" value="Type I PLP-dependent aspartate aminotransferase-like (Major domain)"/>
    <property type="match status" value="1"/>
</dbReference>